<dbReference type="NCBIfam" id="TIGR00576">
    <property type="entry name" value="dut"/>
    <property type="match status" value="1"/>
</dbReference>
<dbReference type="NCBIfam" id="NF001862">
    <property type="entry name" value="PRK00601.1"/>
    <property type="match status" value="1"/>
</dbReference>
<dbReference type="UniPathway" id="UPA00610">
    <property type="reaction ID" value="UER00666"/>
</dbReference>
<evidence type="ECO:0000313" key="13">
    <source>
        <dbReference type="Proteomes" id="UP000184546"/>
    </source>
</evidence>
<evidence type="ECO:0000256" key="2">
    <source>
        <dbReference type="ARBA" id="ARBA00003495"/>
    </source>
</evidence>
<evidence type="ECO:0000313" key="12">
    <source>
        <dbReference type="EMBL" id="OJK01076.1"/>
    </source>
</evidence>
<accession>A0A1L9WYD6</accession>
<dbReference type="FunFam" id="2.70.40.10:FF:000004">
    <property type="entry name" value="Deoxyuridine triphosphatase"/>
    <property type="match status" value="1"/>
</dbReference>
<reference evidence="13" key="1">
    <citation type="journal article" date="2017" name="Genome Biol.">
        <title>Comparative genomics reveals high biological diversity and specific adaptations in the industrially and medically important fungal genus Aspergillus.</title>
        <authorList>
            <person name="de Vries R.P."/>
            <person name="Riley R."/>
            <person name="Wiebenga A."/>
            <person name="Aguilar-Osorio G."/>
            <person name="Amillis S."/>
            <person name="Uchima C.A."/>
            <person name="Anderluh G."/>
            <person name="Asadollahi M."/>
            <person name="Askin M."/>
            <person name="Barry K."/>
            <person name="Battaglia E."/>
            <person name="Bayram O."/>
            <person name="Benocci T."/>
            <person name="Braus-Stromeyer S.A."/>
            <person name="Caldana C."/>
            <person name="Canovas D."/>
            <person name="Cerqueira G.C."/>
            <person name="Chen F."/>
            <person name="Chen W."/>
            <person name="Choi C."/>
            <person name="Clum A."/>
            <person name="Dos Santos R.A."/>
            <person name="Damasio A.R."/>
            <person name="Diallinas G."/>
            <person name="Emri T."/>
            <person name="Fekete E."/>
            <person name="Flipphi M."/>
            <person name="Freyberg S."/>
            <person name="Gallo A."/>
            <person name="Gournas C."/>
            <person name="Habgood R."/>
            <person name="Hainaut M."/>
            <person name="Harispe M.L."/>
            <person name="Henrissat B."/>
            <person name="Hilden K.S."/>
            <person name="Hope R."/>
            <person name="Hossain A."/>
            <person name="Karabika E."/>
            <person name="Karaffa L."/>
            <person name="Karanyi Z."/>
            <person name="Krasevec N."/>
            <person name="Kuo A."/>
            <person name="Kusch H."/>
            <person name="LaButti K."/>
            <person name="Lagendijk E.L."/>
            <person name="Lapidus A."/>
            <person name="Levasseur A."/>
            <person name="Lindquist E."/>
            <person name="Lipzen A."/>
            <person name="Logrieco A.F."/>
            <person name="MacCabe A."/>
            <person name="Maekelae M.R."/>
            <person name="Malavazi I."/>
            <person name="Melin P."/>
            <person name="Meyer V."/>
            <person name="Mielnichuk N."/>
            <person name="Miskei M."/>
            <person name="Molnar A.P."/>
            <person name="Mule G."/>
            <person name="Ngan C.Y."/>
            <person name="Orejas M."/>
            <person name="Orosz E."/>
            <person name="Ouedraogo J.P."/>
            <person name="Overkamp K.M."/>
            <person name="Park H.-S."/>
            <person name="Perrone G."/>
            <person name="Piumi F."/>
            <person name="Punt P.J."/>
            <person name="Ram A.F."/>
            <person name="Ramon A."/>
            <person name="Rauscher S."/>
            <person name="Record E."/>
            <person name="Riano-Pachon D.M."/>
            <person name="Robert V."/>
            <person name="Roehrig J."/>
            <person name="Ruller R."/>
            <person name="Salamov A."/>
            <person name="Salih N.S."/>
            <person name="Samson R.A."/>
            <person name="Sandor E."/>
            <person name="Sanguinetti M."/>
            <person name="Schuetze T."/>
            <person name="Sepcic K."/>
            <person name="Shelest E."/>
            <person name="Sherlock G."/>
            <person name="Sophianopoulou V."/>
            <person name="Squina F.M."/>
            <person name="Sun H."/>
            <person name="Susca A."/>
            <person name="Todd R.B."/>
            <person name="Tsang A."/>
            <person name="Unkles S.E."/>
            <person name="van de Wiele N."/>
            <person name="van Rossen-Uffink D."/>
            <person name="Oliveira J.V."/>
            <person name="Vesth T.C."/>
            <person name="Visser J."/>
            <person name="Yu J.-H."/>
            <person name="Zhou M."/>
            <person name="Andersen M.R."/>
            <person name="Archer D.B."/>
            <person name="Baker S.E."/>
            <person name="Benoit I."/>
            <person name="Brakhage A.A."/>
            <person name="Braus G.H."/>
            <person name="Fischer R."/>
            <person name="Frisvad J.C."/>
            <person name="Goldman G.H."/>
            <person name="Houbraken J."/>
            <person name="Oakley B."/>
            <person name="Pocsi I."/>
            <person name="Scazzocchio C."/>
            <person name="Seiboth B."/>
            <person name="vanKuyk P.A."/>
            <person name="Wortman J."/>
            <person name="Dyer P.S."/>
            <person name="Grigoriev I.V."/>
        </authorList>
    </citation>
    <scope>NUCLEOTIDE SEQUENCE [LARGE SCALE GENOMIC DNA]</scope>
    <source>
        <strain evidence="13">ATCC 16872 / CBS 172.66 / WB 5094</strain>
    </source>
</reference>
<dbReference type="GO" id="GO:0000287">
    <property type="term" value="F:magnesium ion binding"/>
    <property type="evidence" value="ECO:0007669"/>
    <property type="project" value="UniProtKB-UniRule"/>
</dbReference>
<evidence type="ECO:0000256" key="4">
    <source>
        <dbReference type="ARBA" id="ARBA00006581"/>
    </source>
</evidence>
<gene>
    <name evidence="12" type="ORF">ASPACDRAFT_59870</name>
</gene>
<dbReference type="PANTHER" id="PTHR11241:SF0">
    <property type="entry name" value="DEOXYURIDINE 5'-TRIPHOSPHATE NUCLEOTIDOHYDROLASE"/>
    <property type="match status" value="1"/>
</dbReference>
<sequence>MGSTANPLPALLVQKLTPSGRAPTRGSAFAAGYDLYSAKDTIIPSKGKALVDTGIAIAVPEGTYGRIAPRSGLASKHFIDTGAGVIDADYRGEVKVLLFNFSDVDFEIKEGDRVAQLVLERIYTPEVTVVEKLEESVRGAGGFGSTGTN</sequence>
<dbReference type="PANTHER" id="PTHR11241">
    <property type="entry name" value="DEOXYURIDINE 5'-TRIPHOSPHATE NUCLEOTIDOHYDROLASE"/>
    <property type="match status" value="1"/>
</dbReference>
<dbReference type="InterPro" id="IPR033704">
    <property type="entry name" value="dUTPase_trimeric"/>
</dbReference>
<dbReference type="AlphaFoldDB" id="A0A1L9WYD6"/>
<comment type="similarity">
    <text evidence="4 10">Belongs to the dUTPase family.</text>
</comment>
<evidence type="ECO:0000256" key="3">
    <source>
        <dbReference type="ARBA" id="ARBA00005142"/>
    </source>
</evidence>
<comment type="subunit">
    <text evidence="5 10">Homotrimer.</text>
</comment>
<keyword evidence="13" id="KW-1185">Reference proteome</keyword>
<feature type="domain" description="dUTPase-like" evidence="11">
    <location>
        <begin position="21"/>
        <end position="147"/>
    </location>
</feature>
<comment type="catalytic activity">
    <reaction evidence="9 10">
        <text>dUTP + H2O = dUMP + diphosphate + H(+)</text>
        <dbReference type="Rhea" id="RHEA:10248"/>
        <dbReference type="ChEBI" id="CHEBI:15377"/>
        <dbReference type="ChEBI" id="CHEBI:15378"/>
        <dbReference type="ChEBI" id="CHEBI:33019"/>
        <dbReference type="ChEBI" id="CHEBI:61555"/>
        <dbReference type="ChEBI" id="CHEBI:246422"/>
        <dbReference type="EC" id="3.6.1.23"/>
    </reaction>
</comment>
<evidence type="ECO:0000256" key="6">
    <source>
        <dbReference type="ARBA" id="ARBA00022801"/>
    </source>
</evidence>
<evidence type="ECO:0000256" key="7">
    <source>
        <dbReference type="ARBA" id="ARBA00022842"/>
    </source>
</evidence>
<dbReference type="EC" id="3.6.1.23" evidence="10"/>
<dbReference type="GO" id="GO:0006226">
    <property type="term" value="P:dUMP biosynthetic process"/>
    <property type="evidence" value="ECO:0007669"/>
    <property type="project" value="UniProtKB-UniRule"/>
</dbReference>
<evidence type="ECO:0000256" key="5">
    <source>
        <dbReference type="ARBA" id="ARBA00011233"/>
    </source>
</evidence>
<comment type="function">
    <text evidence="2">This enzyme is involved in nucleotide metabolism: it produces dUMP, the immediate precursor of thymidine nucleotides and it decreases the intracellular concentration of dUTP so that uracil cannot be incorporated into DNA.</text>
</comment>
<dbReference type="GO" id="GO:0004170">
    <property type="term" value="F:dUTP diphosphatase activity"/>
    <property type="evidence" value="ECO:0007669"/>
    <property type="project" value="UniProtKB-UniRule"/>
</dbReference>
<dbReference type="InterPro" id="IPR036157">
    <property type="entry name" value="dUTPase-like_sf"/>
</dbReference>
<dbReference type="OMA" id="RSGMGHK"/>
<dbReference type="CDD" id="cd07557">
    <property type="entry name" value="trimeric_dUTPase"/>
    <property type="match status" value="1"/>
</dbReference>
<dbReference type="SUPFAM" id="SSF51283">
    <property type="entry name" value="dUTPase-like"/>
    <property type="match status" value="1"/>
</dbReference>
<dbReference type="EMBL" id="KV878975">
    <property type="protein sequence ID" value="OJK01076.1"/>
    <property type="molecule type" value="Genomic_DNA"/>
</dbReference>
<comment type="pathway">
    <text evidence="3 10">Pyrimidine metabolism; dUMP biosynthesis; dUMP from dCTP (dUTP route): step 2/2.</text>
</comment>
<dbReference type="Pfam" id="PF00692">
    <property type="entry name" value="dUTPase"/>
    <property type="match status" value="1"/>
</dbReference>
<evidence type="ECO:0000256" key="9">
    <source>
        <dbReference type="ARBA" id="ARBA00047686"/>
    </source>
</evidence>
<organism evidence="12 13">
    <name type="scientific">Aspergillus aculeatus (strain ATCC 16872 / CBS 172.66 / WB 5094)</name>
    <dbReference type="NCBI Taxonomy" id="690307"/>
    <lineage>
        <taxon>Eukaryota</taxon>
        <taxon>Fungi</taxon>
        <taxon>Dikarya</taxon>
        <taxon>Ascomycota</taxon>
        <taxon>Pezizomycotina</taxon>
        <taxon>Eurotiomycetes</taxon>
        <taxon>Eurotiomycetidae</taxon>
        <taxon>Eurotiales</taxon>
        <taxon>Aspergillaceae</taxon>
        <taxon>Aspergillus</taxon>
        <taxon>Aspergillus subgen. Circumdati</taxon>
    </lineage>
</organism>
<keyword evidence="7 10" id="KW-0460">Magnesium</keyword>
<dbReference type="InterPro" id="IPR029054">
    <property type="entry name" value="dUTPase-like"/>
</dbReference>
<comment type="cofactor">
    <cofactor evidence="1 10">
        <name>Mg(2+)</name>
        <dbReference type="ChEBI" id="CHEBI:18420"/>
    </cofactor>
</comment>
<evidence type="ECO:0000256" key="10">
    <source>
        <dbReference type="RuleBase" id="RU367024"/>
    </source>
</evidence>
<dbReference type="RefSeq" id="XP_020057415.1">
    <property type="nucleotide sequence ID" value="XM_020203496.1"/>
</dbReference>
<name>A0A1L9WYD6_ASPA1</name>
<keyword evidence="6 10" id="KW-0378">Hydrolase</keyword>
<keyword evidence="8 10" id="KW-0546">Nucleotide metabolism</keyword>
<evidence type="ECO:0000259" key="11">
    <source>
        <dbReference type="Pfam" id="PF00692"/>
    </source>
</evidence>
<dbReference type="Proteomes" id="UP000184546">
    <property type="component" value="Unassembled WGS sequence"/>
</dbReference>
<comment type="function">
    <text evidence="10">Involved in nucleotide metabolism via production of dUMP, the immediate precursor of thymidine nucleotides, and decreases the intracellular concentration of dUTP so that uracil cannot be incorporated into DNA.</text>
</comment>
<protein>
    <recommendedName>
        <fullName evidence="10">Deoxyuridine 5'-triphosphate nucleotidohydrolase</fullName>
        <shortName evidence="10">dUTPase</shortName>
        <ecNumber evidence="10">3.6.1.23</ecNumber>
    </recommendedName>
    <alternativeName>
        <fullName evidence="10">dUTP pyrophosphatase</fullName>
    </alternativeName>
</protein>
<evidence type="ECO:0000256" key="8">
    <source>
        <dbReference type="ARBA" id="ARBA00023080"/>
    </source>
</evidence>
<proteinExistence type="inferred from homology"/>
<dbReference type="Gene3D" id="2.70.40.10">
    <property type="match status" value="1"/>
</dbReference>
<evidence type="ECO:0000256" key="1">
    <source>
        <dbReference type="ARBA" id="ARBA00001946"/>
    </source>
</evidence>
<dbReference type="GO" id="GO:0046081">
    <property type="term" value="P:dUTP catabolic process"/>
    <property type="evidence" value="ECO:0007669"/>
    <property type="project" value="UniProtKB-UniRule"/>
</dbReference>
<dbReference type="OrthoDB" id="419889at2759"/>
<dbReference type="VEuPathDB" id="FungiDB:ASPACDRAFT_59870"/>
<keyword evidence="10" id="KW-0479">Metal-binding</keyword>
<dbReference type="STRING" id="690307.A0A1L9WYD6"/>
<dbReference type="GeneID" id="30977310"/>
<dbReference type="InterPro" id="IPR008181">
    <property type="entry name" value="dUTPase"/>
</dbReference>